<protein>
    <submittedName>
        <fullName evidence="5">Uncharacterized protein</fullName>
    </submittedName>
</protein>
<dbReference type="InterPro" id="IPR036770">
    <property type="entry name" value="Ankyrin_rpt-contain_sf"/>
</dbReference>
<dbReference type="PANTHER" id="PTHR24198">
    <property type="entry name" value="ANKYRIN REPEAT AND PROTEIN KINASE DOMAIN-CONTAINING PROTEIN"/>
    <property type="match status" value="1"/>
</dbReference>
<keyword evidence="2 3" id="KW-0040">ANK repeat</keyword>
<organism evidence="5 6">
    <name type="scientific">Prorocentrum cordatum</name>
    <dbReference type="NCBI Taxonomy" id="2364126"/>
    <lineage>
        <taxon>Eukaryota</taxon>
        <taxon>Sar</taxon>
        <taxon>Alveolata</taxon>
        <taxon>Dinophyceae</taxon>
        <taxon>Prorocentrales</taxon>
        <taxon>Prorocentraceae</taxon>
        <taxon>Prorocentrum</taxon>
    </lineage>
</organism>
<reference evidence="5" key="1">
    <citation type="submission" date="2023-10" db="EMBL/GenBank/DDBJ databases">
        <authorList>
            <person name="Chen Y."/>
            <person name="Shah S."/>
            <person name="Dougan E. K."/>
            <person name="Thang M."/>
            <person name="Chan C."/>
        </authorList>
    </citation>
    <scope>NUCLEOTIDE SEQUENCE [LARGE SCALE GENOMIC DNA]</scope>
</reference>
<dbReference type="PROSITE" id="PS50088">
    <property type="entry name" value="ANK_REPEAT"/>
    <property type="match status" value="2"/>
</dbReference>
<gene>
    <name evidence="5" type="ORF">PCOR1329_LOCUS65590</name>
</gene>
<feature type="repeat" description="ANK" evidence="3">
    <location>
        <begin position="101"/>
        <end position="133"/>
    </location>
</feature>
<name>A0ABN9WDA0_9DINO</name>
<feature type="compositionally biased region" description="Basic residues" evidence="4">
    <location>
        <begin position="207"/>
        <end position="216"/>
    </location>
</feature>
<feature type="compositionally biased region" description="Low complexity" evidence="4">
    <location>
        <begin position="217"/>
        <end position="227"/>
    </location>
</feature>
<evidence type="ECO:0000256" key="4">
    <source>
        <dbReference type="SAM" id="MobiDB-lite"/>
    </source>
</evidence>
<dbReference type="Proteomes" id="UP001189429">
    <property type="component" value="Unassembled WGS sequence"/>
</dbReference>
<keyword evidence="1" id="KW-0677">Repeat</keyword>
<dbReference type="PROSITE" id="PS50297">
    <property type="entry name" value="ANK_REP_REGION"/>
    <property type="match status" value="1"/>
</dbReference>
<keyword evidence="6" id="KW-1185">Reference proteome</keyword>
<feature type="compositionally biased region" description="Basic and acidic residues" evidence="4">
    <location>
        <begin position="290"/>
        <end position="301"/>
    </location>
</feature>
<feature type="compositionally biased region" description="Acidic residues" evidence="4">
    <location>
        <begin position="275"/>
        <end position="289"/>
    </location>
</feature>
<evidence type="ECO:0000256" key="2">
    <source>
        <dbReference type="ARBA" id="ARBA00023043"/>
    </source>
</evidence>
<sequence>MARLLVGHGAQLEAESASLVAGGQVVDEVAKVLLANSRLPSCARSQDWDGAMAAVGDGAWVDAFEQGTKRTALHWASIHGCAPAALRLANAGAGLEVRDADGWTAVHCALQSGHVEVVAALHFLGASLSARASRGDTLCHLAARADAGTMVQLLHAARCELSSTNAEGRAPLQVAAEGGCASVVAALVAFQADAGAKDDGGAPPSPWRRRRERRGRAALADAVPVAGAGLGRGAPRRARGQPARGRGARAPARAARAGGLRRGASRRQGPRGREEDDEQGQEGTEGQEEPEAHAEAHDLTRGSRPRGRRRPLPLGPPLERARPDALCRGLPGRAGRGPPPALEGEARGEAPVISVEAPALCPTSAAMPDVPEDAEAEADAQEAELAPSEETDLLDLPSEPLSPTTHASARSARTASSGGRKSRRISRRGSLVTDRASLKAPDSPEGSVALSGRSGRSPREEASLDLGATPVALLWWAAQDWRACGTLALRCSAGACRHVLLDSLVDS</sequence>
<dbReference type="Pfam" id="PF12796">
    <property type="entry name" value="Ank_2"/>
    <property type="match status" value="1"/>
</dbReference>
<feature type="repeat" description="ANK" evidence="3">
    <location>
        <begin position="167"/>
        <end position="199"/>
    </location>
</feature>
<feature type="compositionally biased region" description="Acidic residues" evidence="4">
    <location>
        <begin position="372"/>
        <end position="393"/>
    </location>
</feature>
<feature type="compositionally biased region" description="Low complexity" evidence="4">
    <location>
        <begin position="394"/>
        <end position="419"/>
    </location>
</feature>
<dbReference type="PANTHER" id="PTHR24198:SF165">
    <property type="entry name" value="ANKYRIN REPEAT-CONTAINING PROTEIN-RELATED"/>
    <property type="match status" value="1"/>
</dbReference>
<feature type="compositionally biased region" description="Low complexity" evidence="4">
    <location>
        <begin position="240"/>
        <end position="258"/>
    </location>
</feature>
<feature type="region of interest" description="Disordered" evidence="4">
    <location>
        <begin position="195"/>
        <end position="350"/>
    </location>
</feature>
<accession>A0ABN9WDA0</accession>
<dbReference type="SUPFAM" id="SSF48403">
    <property type="entry name" value="Ankyrin repeat"/>
    <property type="match status" value="1"/>
</dbReference>
<dbReference type="EMBL" id="CAUYUJ010018405">
    <property type="protein sequence ID" value="CAK0883353.1"/>
    <property type="molecule type" value="Genomic_DNA"/>
</dbReference>
<evidence type="ECO:0000313" key="5">
    <source>
        <dbReference type="EMBL" id="CAK0883353.1"/>
    </source>
</evidence>
<proteinExistence type="predicted"/>
<feature type="region of interest" description="Disordered" evidence="4">
    <location>
        <begin position="372"/>
        <end position="462"/>
    </location>
</feature>
<dbReference type="InterPro" id="IPR002110">
    <property type="entry name" value="Ankyrin_rpt"/>
</dbReference>
<evidence type="ECO:0000256" key="3">
    <source>
        <dbReference type="PROSITE-ProRule" id="PRU00023"/>
    </source>
</evidence>
<evidence type="ECO:0000313" key="6">
    <source>
        <dbReference type="Proteomes" id="UP001189429"/>
    </source>
</evidence>
<dbReference type="SMART" id="SM00248">
    <property type="entry name" value="ANK"/>
    <property type="match status" value="4"/>
</dbReference>
<evidence type="ECO:0000256" key="1">
    <source>
        <dbReference type="ARBA" id="ARBA00022737"/>
    </source>
</evidence>
<comment type="caution">
    <text evidence="5">The sequence shown here is derived from an EMBL/GenBank/DDBJ whole genome shotgun (WGS) entry which is preliminary data.</text>
</comment>
<dbReference type="Gene3D" id="1.25.40.20">
    <property type="entry name" value="Ankyrin repeat-containing domain"/>
    <property type="match status" value="1"/>
</dbReference>